<sequence length="629" mass="68743">MELPTERILSEGGRAARACFAYQELPVPQAWTDQKSSPQQPSSVLAEGERERGGRREEGEAAAVAACGLGTLACRGVASVGSRLIPGVESERRRSSQPDRPAGLESLLLVSPSSARASRQLVWSQAAPPSSSPPSTAANRPLGSAEFRVMDSQAPPPAAATDANTSVMCQLVSPEGDHLGAALYLPQNVGPPQLQEIVNHLLHNEDKLPYAFYIGDEELSVQLGTYMQQKNANVEVTLRIVYQPQALFRIRPVNRCSATIAGHTEAVLAVSFSPDGKCLASGSGDTTVRFWDLDTQTPLFTCKGHKNWVLCISWSPDGKHLVSGSKTGELILWDPKTGKQLGSPLMGHRKWITAVSWEPAHLQAPCRRFVSASKDGDARIWDITTRKCVISLTGHTNSVTCVKWGGDGLIYTGSEDCLIKVWETTQGKLVKTLQGHGHWVNSLALSTEYVLRTGAYDHTGKTYSTAEEMKEAALARYKKMRGNAPERLVSGSDDFTMFLWEPTISKQPKARMTGHQKLVNHVYFSPDGQWLASASFDKSVKLWNGITGKFVAAFRGHVADVYQISWSADSRLLLSGSKDSTLKVWDIRTHKLKQDLPGHADEVYAVDWSPDGEKVASGGKDRVLKLWMN</sequence>
<dbReference type="InterPro" id="IPR020472">
    <property type="entry name" value="WD40_PAC1"/>
</dbReference>
<keyword evidence="10" id="KW-1185">Reference proteome</keyword>
<dbReference type="EMBL" id="AGNK02001500">
    <property type="status" value="NOT_ANNOTATED_CDS"/>
    <property type="molecule type" value="Genomic_DNA"/>
</dbReference>
<feature type="repeat" description="WD" evidence="6">
    <location>
        <begin position="512"/>
        <end position="553"/>
    </location>
</feature>
<dbReference type="SUPFAM" id="SSF63829">
    <property type="entry name" value="Calcium-dependent phosphotriesterase"/>
    <property type="match status" value="1"/>
</dbReference>
<keyword evidence="3" id="KW-0677">Repeat</keyword>
<proteinExistence type="inferred from homology"/>
<dbReference type="PROSITE" id="PS50082">
    <property type="entry name" value="WD_REPEATS_2"/>
    <property type="match status" value="7"/>
</dbReference>
<dbReference type="eggNOG" id="KOG0271">
    <property type="taxonomic scope" value="Eukaryota"/>
</dbReference>
<feature type="repeat" description="WD" evidence="6">
    <location>
        <begin position="345"/>
        <end position="391"/>
    </location>
</feature>
<feature type="repeat" description="WD" evidence="6">
    <location>
        <begin position="596"/>
        <end position="629"/>
    </location>
</feature>
<dbReference type="Pfam" id="PF00400">
    <property type="entry name" value="WD40"/>
    <property type="match status" value="8"/>
</dbReference>
<name>K3Z4J5_SETIT</name>
<dbReference type="STRING" id="4555.K3Z4J5"/>
<dbReference type="PROSITE" id="PS00678">
    <property type="entry name" value="WD_REPEATS_1"/>
    <property type="match status" value="3"/>
</dbReference>
<dbReference type="InterPro" id="IPR019775">
    <property type="entry name" value="WD40_repeat_CS"/>
</dbReference>
<evidence type="ECO:0000259" key="8">
    <source>
        <dbReference type="Pfam" id="PF08154"/>
    </source>
</evidence>
<evidence type="ECO:0000313" key="10">
    <source>
        <dbReference type="Proteomes" id="UP000004995"/>
    </source>
</evidence>
<evidence type="ECO:0000256" key="4">
    <source>
        <dbReference type="ARBA" id="ARBA00023242"/>
    </source>
</evidence>
<dbReference type="Gene3D" id="2.130.10.10">
    <property type="entry name" value="YVTN repeat-like/Quinoprotein amine dehydrogenase"/>
    <property type="match status" value="1"/>
</dbReference>
<dbReference type="InParanoid" id="K3Z4J5"/>
<evidence type="ECO:0000256" key="5">
    <source>
        <dbReference type="ARBA" id="ARBA00061016"/>
    </source>
</evidence>
<feature type="repeat" description="WD" evidence="6">
    <location>
        <begin position="392"/>
        <end position="432"/>
    </location>
</feature>
<keyword evidence="2 6" id="KW-0853">WD repeat</keyword>
<dbReference type="SMART" id="SM00320">
    <property type="entry name" value="WD40"/>
    <property type="match status" value="8"/>
</dbReference>
<dbReference type="CDD" id="cd00200">
    <property type="entry name" value="WD40"/>
    <property type="match status" value="1"/>
</dbReference>
<dbReference type="InterPro" id="IPR001632">
    <property type="entry name" value="WD40_G-protein_beta-like"/>
</dbReference>
<dbReference type="PRINTS" id="PR00319">
    <property type="entry name" value="GPROTEINB"/>
</dbReference>
<dbReference type="GO" id="GO:0005730">
    <property type="term" value="C:nucleolus"/>
    <property type="evidence" value="ECO:0000318"/>
    <property type="project" value="GO_Central"/>
</dbReference>
<comment type="subcellular location">
    <subcellularLocation>
        <location evidence="1">Nucleus</location>
        <location evidence="1">Nucleolus</location>
    </subcellularLocation>
</comment>
<dbReference type="HOGENOM" id="CLU_000288_57_16_1"/>
<dbReference type="PANTHER" id="PTHR19848:SF0">
    <property type="entry name" value="NOTCHLESS PROTEIN HOMOLOG 1"/>
    <property type="match status" value="1"/>
</dbReference>
<dbReference type="PRINTS" id="PR00320">
    <property type="entry name" value="GPROTEINBRPT"/>
</dbReference>
<dbReference type="InterPro" id="IPR036322">
    <property type="entry name" value="WD40_repeat_dom_sf"/>
</dbReference>
<accession>K3Z4J5</accession>
<feature type="repeat" description="WD" evidence="6">
    <location>
        <begin position="302"/>
        <end position="343"/>
    </location>
</feature>
<dbReference type="InterPro" id="IPR012972">
    <property type="entry name" value="NLE"/>
</dbReference>
<feature type="compositionally biased region" description="Polar residues" evidence="7">
    <location>
        <begin position="31"/>
        <end position="43"/>
    </location>
</feature>
<reference evidence="10" key="1">
    <citation type="journal article" date="2012" name="Nat. Biotechnol.">
        <title>Reference genome sequence of the model plant Setaria.</title>
        <authorList>
            <person name="Bennetzen J.L."/>
            <person name="Schmutz J."/>
            <person name="Wang H."/>
            <person name="Percifield R."/>
            <person name="Hawkins J."/>
            <person name="Pontaroli A.C."/>
            <person name="Estep M."/>
            <person name="Feng L."/>
            <person name="Vaughn J.N."/>
            <person name="Grimwood J."/>
            <person name="Jenkins J."/>
            <person name="Barry K."/>
            <person name="Lindquist E."/>
            <person name="Hellsten U."/>
            <person name="Deshpande S."/>
            <person name="Wang X."/>
            <person name="Wu X."/>
            <person name="Mitros T."/>
            <person name="Triplett J."/>
            <person name="Yang X."/>
            <person name="Ye C.Y."/>
            <person name="Mauro-Herrera M."/>
            <person name="Wang L."/>
            <person name="Li P."/>
            <person name="Sharma M."/>
            <person name="Sharma R."/>
            <person name="Ronald P.C."/>
            <person name="Panaud O."/>
            <person name="Kellogg E.A."/>
            <person name="Brutnell T.P."/>
            <person name="Doust A.N."/>
            <person name="Tuskan G.A."/>
            <person name="Rokhsar D."/>
            <person name="Devos K.M."/>
        </authorList>
    </citation>
    <scope>NUCLEOTIDE SEQUENCE [LARGE SCALE GENOMIC DNA]</scope>
    <source>
        <strain evidence="10">cv. Yugu1</strain>
    </source>
</reference>
<evidence type="ECO:0000256" key="6">
    <source>
        <dbReference type="PROSITE-ProRule" id="PRU00221"/>
    </source>
</evidence>
<evidence type="ECO:0000256" key="1">
    <source>
        <dbReference type="ARBA" id="ARBA00004604"/>
    </source>
</evidence>
<dbReference type="PANTHER" id="PTHR19848">
    <property type="entry name" value="WD40 REPEAT PROTEIN"/>
    <property type="match status" value="1"/>
</dbReference>
<dbReference type="FunCoup" id="K3Z4J5">
    <property type="interactions" value="1625"/>
</dbReference>
<organism evidence="9 10">
    <name type="scientific">Setaria italica</name>
    <name type="common">Foxtail millet</name>
    <name type="synonym">Panicum italicum</name>
    <dbReference type="NCBI Taxonomy" id="4555"/>
    <lineage>
        <taxon>Eukaryota</taxon>
        <taxon>Viridiplantae</taxon>
        <taxon>Streptophyta</taxon>
        <taxon>Embryophyta</taxon>
        <taxon>Tracheophyta</taxon>
        <taxon>Spermatophyta</taxon>
        <taxon>Magnoliopsida</taxon>
        <taxon>Liliopsida</taxon>
        <taxon>Poales</taxon>
        <taxon>Poaceae</taxon>
        <taxon>PACMAD clade</taxon>
        <taxon>Panicoideae</taxon>
        <taxon>Panicodae</taxon>
        <taxon>Paniceae</taxon>
        <taxon>Cenchrinae</taxon>
        <taxon>Setaria</taxon>
    </lineage>
</organism>
<feature type="repeat" description="WD" evidence="6">
    <location>
        <begin position="554"/>
        <end position="595"/>
    </location>
</feature>
<dbReference type="OMA" id="AWEPYHR"/>
<feature type="region of interest" description="Disordered" evidence="7">
    <location>
        <begin position="120"/>
        <end position="141"/>
    </location>
</feature>
<dbReference type="EnsemblPlants" id="KQL13981">
    <property type="protein sequence ID" value="KQL13981"/>
    <property type="gene ID" value="SETIT_021463mg"/>
</dbReference>
<evidence type="ECO:0000256" key="7">
    <source>
        <dbReference type="SAM" id="MobiDB-lite"/>
    </source>
</evidence>
<keyword evidence="4" id="KW-0539">Nucleus</keyword>
<dbReference type="SUPFAM" id="SSF50978">
    <property type="entry name" value="WD40 repeat-like"/>
    <property type="match status" value="1"/>
</dbReference>
<dbReference type="InterPro" id="IPR001680">
    <property type="entry name" value="WD40_rpt"/>
</dbReference>
<dbReference type="Proteomes" id="UP000004995">
    <property type="component" value="Unassembled WGS sequence"/>
</dbReference>
<feature type="region of interest" description="Disordered" evidence="7">
    <location>
        <begin position="29"/>
        <end position="60"/>
    </location>
</feature>
<evidence type="ECO:0000256" key="3">
    <source>
        <dbReference type="ARBA" id="ARBA00022737"/>
    </source>
</evidence>
<protein>
    <recommendedName>
        <fullName evidence="8">NLE domain-containing protein</fullName>
    </recommendedName>
</protein>
<dbReference type="PROSITE" id="PS50294">
    <property type="entry name" value="WD_REPEATS_REGION"/>
    <property type="match status" value="7"/>
</dbReference>
<evidence type="ECO:0000313" key="9">
    <source>
        <dbReference type="EnsemblPlants" id="KQL13981"/>
    </source>
</evidence>
<feature type="domain" description="NLE" evidence="8">
    <location>
        <begin position="167"/>
        <end position="227"/>
    </location>
</feature>
<reference evidence="9" key="2">
    <citation type="submission" date="2018-08" db="UniProtKB">
        <authorList>
            <consortium name="EnsemblPlants"/>
        </authorList>
    </citation>
    <scope>IDENTIFICATION</scope>
    <source>
        <strain evidence="9">Yugu1</strain>
    </source>
</reference>
<feature type="compositionally biased region" description="Basic and acidic residues" evidence="7">
    <location>
        <begin position="47"/>
        <end position="59"/>
    </location>
</feature>
<dbReference type="AlphaFoldDB" id="K3Z4J5"/>
<comment type="similarity">
    <text evidence="5">Belongs to the NLE1/RSA4 family.</text>
</comment>
<dbReference type="InterPro" id="IPR015943">
    <property type="entry name" value="WD40/YVTN_repeat-like_dom_sf"/>
</dbReference>
<dbReference type="Pfam" id="PF08154">
    <property type="entry name" value="NLE"/>
    <property type="match status" value="1"/>
</dbReference>
<evidence type="ECO:0000256" key="2">
    <source>
        <dbReference type="ARBA" id="ARBA00022574"/>
    </source>
</evidence>
<dbReference type="Gramene" id="KQL13981">
    <property type="protein sequence ID" value="KQL13981"/>
    <property type="gene ID" value="SETIT_021463mg"/>
</dbReference>
<dbReference type="FunFam" id="2.130.10.10:FF:000092">
    <property type="entry name" value="notchless protein homolog"/>
    <property type="match status" value="1"/>
</dbReference>
<feature type="repeat" description="WD" evidence="6">
    <location>
        <begin position="260"/>
        <end position="301"/>
    </location>
</feature>
<feature type="compositionally biased region" description="Low complexity" evidence="7">
    <location>
        <begin position="126"/>
        <end position="138"/>
    </location>
</feature>